<name>A0A3P5YTN3_BRACM</name>
<dbReference type="AlphaFoldDB" id="A0A3P5YTN3"/>
<sequence>MHDIRIFQAIQKIPRSSLIPLNHPGSRKIRFFTWSQNSTKGSTASF</sequence>
<protein>
    <submittedName>
        <fullName evidence="1">Uncharacterized protein</fullName>
    </submittedName>
</protein>
<proteinExistence type="predicted"/>
<reference evidence="1" key="1">
    <citation type="submission" date="2018-11" db="EMBL/GenBank/DDBJ databases">
        <authorList>
            <consortium name="Genoscope - CEA"/>
            <person name="William W."/>
        </authorList>
    </citation>
    <scope>NUCLEOTIDE SEQUENCE</scope>
</reference>
<evidence type="ECO:0000313" key="1">
    <source>
        <dbReference type="EMBL" id="VDC66984.1"/>
    </source>
</evidence>
<organism evidence="1">
    <name type="scientific">Brassica campestris</name>
    <name type="common">Field mustard</name>
    <dbReference type="NCBI Taxonomy" id="3711"/>
    <lineage>
        <taxon>Eukaryota</taxon>
        <taxon>Viridiplantae</taxon>
        <taxon>Streptophyta</taxon>
        <taxon>Embryophyta</taxon>
        <taxon>Tracheophyta</taxon>
        <taxon>Spermatophyta</taxon>
        <taxon>Magnoliopsida</taxon>
        <taxon>eudicotyledons</taxon>
        <taxon>Gunneridae</taxon>
        <taxon>Pentapetalae</taxon>
        <taxon>rosids</taxon>
        <taxon>malvids</taxon>
        <taxon>Brassicales</taxon>
        <taxon>Brassicaceae</taxon>
        <taxon>Brassiceae</taxon>
        <taxon>Brassica</taxon>
    </lineage>
</organism>
<gene>
    <name evidence="1" type="ORF">BRAA06T25524Z</name>
</gene>
<accession>A0A3P5YTN3</accession>
<dbReference type="EMBL" id="LR031569">
    <property type="protein sequence ID" value="VDC66984.1"/>
    <property type="molecule type" value="Genomic_DNA"/>
</dbReference>